<evidence type="ECO:0000313" key="2">
    <source>
        <dbReference type="EMBL" id="JAA66949.1"/>
    </source>
</evidence>
<keyword evidence="1" id="KW-0732">Signal</keyword>
<dbReference type="AlphaFoldDB" id="A0A0K8R8Z3"/>
<organism evidence="2">
    <name type="scientific">Ixodes ricinus</name>
    <name type="common">Common tick</name>
    <name type="synonym">Acarus ricinus</name>
    <dbReference type="NCBI Taxonomy" id="34613"/>
    <lineage>
        <taxon>Eukaryota</taxon>
        <taxon>Metazoa</taxon>
        <taxon>Ecdysozoa</taxon>
        <taxon>Arthropoda</taxon>
        <taxon>Chelicerata</taxon>
        <taxon>Arachnida</taxon>
        <taxon>Acari</taxon>
        <taxon>Parasitiformes</taxon>
        <taxon>Ixodida</taxon>
        <taxon>Ixodoidea</taxon>
        <taxon>Ixodidae</taxon>
        <taxon>Ixodinae</taxon>
        <taxon>Ixodes</taxon>
    </lineage>
</organism>
<reference evidence="2" key="1">
    <citation type="submission" date="2012-12" db="EMBL/GenBank/DDBJ databases">
        <title>Identification and characterization of a phenylalanine ammonia-lyase gene family in Isatis indigotica Fort.</title>
        <authorList>
            <person name="Liu Q."/>
            <person name="Chen J."/>
            <person name="Zhou X."/>
            <person name="Di P."/>
            <person name="Xiao Y."/>
            <person name="Xuan H."/>
            <person name="Zhang L."/>
            <person name="Chen W."/>
        </authorList>
    </citation>
    <scope>NUCLEOTIDE SEQUENCE</scope>
    <source>
        <tissue evidence="2">Salivary gland</tissue>
    </source>
</reference>
<feature type="chain" id="PRO_5005516858" evidence="1">
    <location>
        <begin position="21"/>
        <end position="70"/>
    </location>
</feature>
<accession>A0A0K8R8Z3</accession>
<dbReference type="EMBL" id="GADI01006859">
    <property type="protein sequence ID" value="JAA66949.1"/>
    <property type="molecule type" value="mRNA"/>
</dbReference>
<proteinExistence type="evidence at transcript level"/>
<name>A0A0K8R8Z3_IXORI</name>
<evidence type="ECO:0000256" key="1">
    <source>
        <dbReference type="SAM" id="SignalP"/>
    </source>
</evidence>
<feature type="signal peptide" evidence="1">
    <location>
        <begin position="1"/>
        <end position="20"/>
    </location>
</feature>
<sequence>MSKAIFIVMVTSQLLYYAVSQQLKWVDVEQEYGLHDCMINLGLQLDEECQKYGTIQMETVNFTDYDEVGR</sequence>
<protein>
    <submittedName>
        <fullName evidence="2">Putative ixostatin</fullName>
    </submittedName>
</protein>